<dbReference type="SMART" id="SM01328">
    <property type="entry name" value="zf-3CxxC"/>
    <property type="match status" value="1"/>
</dbReference>
<proteinExistence type="predicted"/>
<dbReference type="InterPro" id="IPR025829">
    <property type="entry name" value="Zn_knuckle_CX2CX3GHX4C"/>
</dbReference>
<dbReference type="RefSeq" id="XP_045093109.1">
    <property type="nucleotide sequence ID" value="XM_045235475.1"/>
</dbReference>
<evidence type="ECO:0000256" key="4">
    <source>
        <dbReference type="SAM" id="MobiDB-lite"/>
    </source>
</evidence>
<dbReference type="KEGG" id="cbr:CBG_05969"/>
<keyword evidence="3" id="KW-0862">Zinc</keyword>
<dbReference type="AlphaFoldDB" id="A8X176"/>
<gene>
    <name evidence="6 8" type="ORF">CBG05969</name>
    <name evidence="6" type="ORF">CBG_05969</name>
</gene>
<dbReference type="GeneID" id="8575244"/>
<dbReference type="InterPro" id="IPR027377">
    <property type="entry name" value="ZAR1/RTP1-5-like_Znf-3CxxC"/>
</dbReference>
<dbReference type="InterPro" id="IPR033446">
    <property type="entry name" value="ZCCHC24_Znf-3CxxC"/>
</dbReference>
<dbReference type="Pfam" id="PF13696">
    <property type="entry name" value="zf-CCHC_2"/>
    <property type="match status" value="1"/>
</dbReference>
<dbReference type="eggNOG" id="ENOG502QRVW">
    <property type="taxonomic scope" value="Eukaryota"/>
</dbReference>
<evidence type="ECO:0000256" key="1">
    <source>
        <dbReference type="ARBA" id="ARBA00022723"/>
    </source>
</evidence>
<dbReference type="HOGENOM" id="CLU_091114_0_0_1"/>
<dbReference type="GO" id="GO:0008270">
    <property type="term" value="F:zinc ion binding"/>
    <property type="evidence" value="ECO:0007669"/>
    <property type="project" value="UniProtKB-KW"/>
</dbReference>
<protein>
    <submittedName>
        <fullName evidence="6">Protein CBG05969</fullName>
    </submittedName>
</protein>
<feature type="region of interest" description="Disordered" evidence="4">
    <location>
        <begin position="261"/>
        <end position="280"/>
    </location>
</feature>
<dbReference type="Pfam" id="PF17180">
    <property type="entry name" value="Zn_ribbon_3CxxC_2"/>
    <property type="match status" value="1"/>
</dbReference>
<feature type="domain" description="3CxxC-type" evidence="5">
    <location>
        <begin position="201"/>
        <end position="280"/>
    </location>
</feature>
<evidence type="ECO:0000259" key="5">
    <source>
        <dbReference type="SMART" id="SM01328"/>
    </source>
</evidence>
<feature type="compositionally biased region" description="Polar residues" evidence="4">
    <location>
        <begin position="32"/>
        <end position="58"/>
    </location>
</feature>
<keyword evidence="2" id="KW-0863">Zinc-finger</keyword>
<accession>A8X176</accession>
<evidence type="ECO:0000313" key="8">
    <source>
        <dbReference type="WormBase" id="CBG05969"/>
    </source>
</evidence>
<feature type="compositionally biased region" description="Low complexity" evidence="4">
    <location>
        <begin position="21"/>
        <end position="31"/>
    </location>
</feature>
<reference evidence="6 7" key="1">
    <citation type="journal article" date="2003" name="PLoS Biol.">
        <title>The genome sequence of Caenorhabditis briggsae: a platform for comparative genomics.</title>
        <authorList>
            <person name="Stein L.D."/>
            <person name="Bao Z."/>
            <person name="Blasiar D."/>
            <person name="Blumenthal T."/>
            <person name="Brent M.R."/>
            <person name="Chen N."/>
            <person name="Chinwalla A."/>
            <person name="Clarke L."/>
            <person name="Clee C."/>
            <person name="Coghlan A."/>
            <person name="Coulson A."/>
            <person name="D'Eustachio P."/>
            <person name="Fitch D.H."/>
            <person name="Fulton L.A."/>
            <person name="Fulton R.E."/>
            <person name="Griffiths-Jones S."/>
            <person name="Harris T.W."/>
            <person name="Hillier L.W."/>
            <person name="Kamath R."/>
            <person name="Kuwabara P.E."/>
            <person name="Mardis E.R."/>
            <person name="Marra M.A."/>
            <person name="Miner T.L."/>
            <person name="Minx P."/>
            <person name="Mullikin J.C."/>
            <person name="Plumb R.W."/>
            <person name="Rogers J."/>
            <person name="Schein J.E."/>
            <person name="Sohrmann M."/>
            <person name="Spieth J."/>
            <person name="Stajich J.E."/>
            <person name="Wei C."/>
            <person name="Willey D."/>
            <person name="Wilson R.K."/>
            <person name="Durbin R."/>
            <person name="Waterston R.H."/>
        </authorList>
    </citation>
    <scope>NUCLEOTIDE SEQUENCE [LARGE SCALE GENOMIC DNA]</scope>
    <source>
        <strain evidence="6 7">AF16</strain>
    </source>
</reference>
<evidence type="ECO:0000256" key="3">
    <source>
        <dbReference type="ARBA" id="ARBA00022833"/>
    </source>
</evidence>
<dbReference type="FunCoup" id="A8X176">
    <property type="interactions" value="25"/>
</dbReference>
<dbReference type="EMBL" id="HE600909">
    <property type="protein sequence ID" value="CAP26386.2"/>
    <property type="molecule type" value="Genomic_DNA"/>
</dbReference>
<dbReference type="WormBase" id="CBG05969">
    <property type="protein sequence ID" value="CBP07197"/>
    <property type="gene ID" value="WBGene00028322"/>
</dbReference>
<name>A8X176_CAEBR</name>
<dbReference type="Proteomes" id="UP000008549">
    <property type="component" value="Unassembled WGS sequence"/>
</dbReference>
<evidence type="ECO:0000256" key="2">
    <source>
        <dbReference type="ARBA" id="ARBA00022771"/>
    </source>
</evidence>
<feature type="region of interest" description="Disordered" evidence="4">
    <location>
        <begin position="20"/>
        <end position="58"/>
    </location>
</feature>
<dbReference type="InParanoid" id="A8X176"/>
<sequence>MFAYDRLALDLAVFNLKDVDSGNSSSSERSSPPTRIMSQNINDESGSSGYGSPTRTPLASPSNDIFSCRFFLNRLENFQMIIAAVLPLQVQRAFSAQGPEDIARHFGVSPAPQTKQPVQEVQQQTQAQNNLSTAQALAAEDGFSLAEIAGFAELLSSPKKTPPPRYQCHICYATGHHYISDCPQRFNSPYDELTPYQGRKKCYGEFTCQLCKRKWNSQNSVANEPQSCIKCHVPVFPHKQLPVEKAVTLGLIKAQNVTKVAPIGHGRPPARKHEEISRRH</sequence>
<organism evidence="6 7">
    <name type="scientific">Caenorhabditis briggsae</name>
    <dbReference type="NCBI Taxonomy" id="6238"/>
    <lineage>
        <taxon>Eukaryota</taxon>
        <taxon>Metazoa</taxon>
        <taxon>Ecdysozoa</taxon>
        <taxon>Nematoda</taxon>
        <taxon>Chromadorea</taxon>
        <taxon>Rhabditida</taxon>
        <taxon>Rhabditina</taxon>
        <taxon>Rhabditomorpha</taxon>
        <taxon>Rhabditoidea</taxon>
        <taxon>Rhabditidae</taxon>
        <taxon>Peloderinae</taxon>
        <taxon>Caenorhabditis</taxon>
    </lineage>
</organism>
<evidence type="ECO:0000313" key="6">
    <source>
        <dbReference type="EMBL" id="CAP26386.2"/>
    </source>
</evidence>
<dbReference type="OMA" id="SCIKCHV"/>
<keyword evidence="7" id="KW-1185">Reference proteome</keyword>
<evidence type="ECO:0000313" key="7">
    <source>
        <dbReference type="Proteomes" id="UP000008549"/>
    </source>
</evidence>
<keyword evidence="1" id="KW-0479">Metal-binding</keyword>
<dbReference type="CTD" id="8575244"/>
<reference evidence="6 7" key="2">
    <citation type="journal article" date="2011" name="PLoS Genet.">
        <title>Caenorhabditis briggsae recombinant inbred line genotypes reveal inter-strain incompatibility and the evolution of recombination.</title>
        <authorList>
            <person name="Ross J.A."/>
            <person name="Koboldt D.C."/>
            <person name="Staisch J.E."/>
            <person name="Chamberlin H.M."/>
            <person name="Gupta B.P."/>
            <person name="Miller R.D."/>
            <person name="Baird S.E."/>
            <person name="Haag E.S."/>
        </authorList>
    </citation>
    <scope>NUCLEOTIDE SEQUENCE [LARGE SCALE GENOMIC DNA]</scope>
    <source>
        <strain evidence="6 7">AF16</strain>
    </source>
</reference>
<feature type="compositionally biased region" description="Basic and acidic residues" evidence="4">
    <location>
        <begin position="271"/>
        <end position="280"/>
    </location>
</feature>
<dbReference type="SUPFAM" id="SSF56770">
    <property type="entry name" value="HydA/Nqo6-like"/>
    <property type="match status" value="1"/>
</dbReference>